<evidence type="ECO:0000259" key="7">
    <source>
        <dbReference type="PROSITE" id="PS50053"/>
    </source>
</evidence>
<dbReference type="InterPro" id="IPR050409">
    <property type="entry name" value="E3_ubiq-protein_ligase"/>
</dbReference>
<dbReference type="PROSITE" id="PS50237">
    <property type="entry name" value="HECT"/>
    <property type="match status" value="1"/>
</dbReference>
<name>A0ABC9BPB5_9POAL</name>
<dbReference type="SMART" id="SM00119">
    <property type="entry name" value="HECTc"/>
    <property type="match status" value="1"/>
</dbReference>
<dbReference type="InterPro" id="IPR000569">
    <property type="entry name" value="HECT_dom"/>
</dbReference>
<proteinExistence type="predicted"/>
<accession>A0ABC9BPB5</accession>
<dbReference type="PANTHER" id="PTHR11254:SF424">
    <property type="entry name" value="E3 UBIQUITIN-PROTEIN LIGASE UPL5"/>
    <property type="match status" value="1"/>
</dbReference>
<keyword evidence="4" id="KW-0808">Transferase</keyword>
<dbReference type="Pfam" id="PF00632">
    <property type="entry name" value="HECT"/>
    <property type="match status" value="1"/>
</dbReference>
<dbReference type="InterPro" id="IPR029071">
    <property type="entry name" value="Ubiquitin-like_domsf"/>
</dbReference>
<dbReference type="Proteomes" id="UP001497457">
    <property type="component" value="Chromosome 27b"/>
</dbReference>
<dbReference type="InterPro" id="IPR035983">
    <property type="entry name" value="Hect_E3_ubiquitin_ligase"/>
</dbReference>
<dbReference type="Gene3D" id="3.30.2410.10">
    <property type="entry name" value="Hect, E3 ligase catalytic domain"/>
    <property type="match status" value="1"/>
</dbReference>
<evidence type="ECO:0000256" key="1">
    <source>
        <dbReference type="ARBA" id="ARBA00000885"/>
    </source>
</evidence>
<evidence type="ECO:0000256" key="4">
    <source>
        <dbReference type="ARBA" id="ARBA00022679"/>
    </source>
</evidence>
<evidence type="ECO:0000256" key="5">
    <source>
        <dbReference type="ARBA" id="ARBA00022786"/>
    </source>
</evidence>
<evidence type="ECO:0000259" key="8">
    <source>
        <dbReference type="PROSITE" id="PS50237"/>
    </source>
</evidence>
<dbReference type="PANTHER" id="PTHR11254">
    <property type="entry name" value="HECT DOMAIN UBIQUITIN-PROTEIN LIGASE"/>
    <property type="match status" value="1"/>
</dbReference>
<feature type="active site" description="Glycyl thioester intermediate" evidence="6">
    <location>
        <position position="786"/>
    </location>
</feature>
<evidence type="ECO:0000313" key="10">
    <source>
        <dbReference type="Proteomes" id="UP001497457"/>
    </source>
</evidence>
<dbReference type="AlphaFoldDB" id="A0ABC9BPB5"/>
<dbReference type="CDD" id="cd00078">
    <property type="entry name" value="HECTc"/>
    <property type="match status" value="1"/>
</dbReference>
<protein>
    <recommendedName>
        <fullName evidence="3">HECT-type E3 ubiquitin transferase</fullName>
        <ecNumber evidence="3">2.3.2.26</ecNumber>
    </recommendedName>
</protein>
<evidence type="ECO:0000256" key="2">
    <source>
        <dbReference type="ARBA" id="ARBA00004906"/>
    </source>
</evidence>
<reference evidence="9 10" key="2">
    <citation type="submission" date="2024-10" db="EMBL/GenBank/DDBJ databases">
        <authorList>
            <person name="Ryan C."/>
        </authorList>
    </citation>
    <scope>NUCLEOTIDE SEQUENCE [LARGE SCALE GENOMIC DNA]</scope>
</reference>
<feature type="domain" description="Ubiquitin-like" evidence="7">
    <location>
        <begin position="20"/>
        <end position="94"/>
    </location>
</feature>
<dbReference type="PROSITE" id="PS50053">
    <property type="entry name" value="UBIQUITIN_2"/>
    <property type="match status" value="1"/>
</dbReference>
<dbReference type="InterPro" id="IPR000626">
    <property type="entry name" value="Ubiquitin-like_dom"/>
</dbReference>
<dbReference type="Gene3D" id="3.90.1750.10">
    <property type="entry name" value="Hect, E3 ligase catalytic domains"/>
    <property type="match status" value="1"/>
</dbReference>
<sequence>MAPPAAAAASEPGSSSSGAVQLLLRNLDSHTTVIRAQRDDTLDSVLHRLGKGIAHRGDLHITYAGRELPRGATVGELGLPRDATLHVSSRLRSTPYPDAWRLASEIAAAAAATARGGGRAPREKKEEVTLLDNLVRSFLDLAHAAHEKDSPGGAVPVGDHLDIFLRSGAPVLLAQRYLSEHQPPRRAEAERAMRCFLSADPVVKVWTAPVLMELCRCIAAGERRHDQGDTLYFDLRCVLASVLSHPDWTPAWWLGAPPKRVAEEVDRLAGETARALVEEIAGAYGGHATAVPAACRNLAGLSVEVEFRIFWSVLRKMVLELDSDSDTKHLPWRMGLSETLVSLLRSVDECMARFEATLPRPPPTWTASLHAVWAVLAELDAWSQQDAWWVLRRALRATVAEHATAATALVMSARRELRLNGGWIARHRDILPFEARRYLAMAMLPELVAGVDAPPPFEMLIDRSRLLPDSFGYVANATPRELCAELDVAFKDEEAAGPGVLREWFCLVCQALFSRDVVLFSACPRDRRRFFVNRTSVVDPRHLEYFEFAGRIFALALMHKIHVGVFFDRTLFLRLAGRPISLDDIADADPDLYNSCQKILEMDPSLVDSNVLGLTFVREVEVVGSRTITELFQGGKDVVVTSENRGHYISLLIQDRFVNSTRYQLNHFIAGFSSLFDRGKLWTKFFESLDAADFDRMLGGNSNDTIDVKEWRAYTDYHGYKENDRQIKWFWEAVENMTVEEQRRLLFFWTSVKYLPSDGFSGLDCSKLFIYRVSSSRDHLPTSQTCFYHLNLPAYSSSSMMHSRLQRIVQEHVSSGFGAA</sequence>
<keyword evidence="10" id="KW-1185">Reference proteome</keyword>
<evidence type="ECO:0000256" key="6">
    <source>
        <dbReference type="PROSITE-ProRule" id="PRU00104"/>
    </source>
</evidence>
<gene>
    <name evidence="9" type="ORF">URODEC1_LOCUS67447</name>
</gene>
<evidence type="ECO:0000256" key="3">
    <source>
        <dbReference type="ARBA" id="ARBA00012485"/>
    </source>
</evidence>
<dbReference type="GO" id="GO:0061630">
    <property type="term" value="F:ubiquitin protein ligase activity"/>
    <property type="evidence" value="ECO:0007669"/>
    <property type="project" value="UniProtKB-EC"/>
</dbReference>
<dbReference type="EC" id="2.3.2.26" evidence="3"/>
<reference evidence="10" key="1">
    <citation type="submission" date="2024-06" db="EMBL/GenBank/DDBJ databases">
        <authorList>
            <person name="Ryan C."/>
        </authorList>
    </citation>
    <scope>NUCLEOTIDE SEQUENCE [LARGE SCALE GENOMIC DNA]</scope>
</reference>
<keyword evidence="5 6" id="KW-0833">Ubl conjugation pathway</keyword>
<dbReference type="SUPFAM" id="SSF54236">
    <property type="entry name" value="Ubiquitin-like"/>
    <property type="match status" value="1"/>
</dbReference>
<evidence type="ECO:0000313" key="9">
    <source>
        <dbReference type="EMBL" id="CAL5005418.1"/>
    </source>
</evidence>
<comment type="catalytic activity">
    <reaction evidence="1">
        <text>S-ubiquitinyl-[E2 ubiquitin-conjugating enzyme]-L-cysteine + [acceptor protein]-L-lysine = [E2 ubiquitin-conjugating enzyme]-L-cysteine + N(6)-ubiquitinyl-[acceptor protein]-L-lysine.</text>
        <dbReference type="EC" id="2.3.2.26"/>
    </reaction>
</comment>
<comment type="pathway">
    <text evidence="2">Protein modification; protein ubiquitination.</text>
</comment>
<organism evidence="9 10">
    <name type="scientific">Urochloa decumbens</name>
    <dbReference type="NCBI Taxonomy" id="240449"/>
    <lineage>
        <taxon>Eukaryota</taxon>
        <taxon>Viridiplantae</taxon>
        <taxon>Streptophyta</taxon>
        <taxon>Embryophyta</taxon>
        <taxon>Tracheophyta</taxon>
        <taxon>Spermatophyta</taxon>
        <taxon>Magnoliopsida</taxon>
        <taxon>Liliopsida</taxon>
        <taxon>Poales</taxon>
        <taxon>Poaceae</taxon>
        <taxon>PACMAD clade</taxon>
        <taxon>Panicoideae</taxon>
        <taxon>Panicodae</taxon>
        <taxon>Paniceae</taxon>
        <taxon>Melinidinae</taxon>
        <taxon>Urochloa</taxon>
    </lineage>
</organism>
<dbReference type="Gene3D" id="3.30.2160.10">
    <property type="entry name" value="Hect, E3 ligase catalytic domain"/>
    <property type="match status" value="1"/>
</dbReference>
<dbReference type="SUPFAM" id="SSF56204">
    <property type="entry name" value="Hect, E3 ligase catalytic domain"/>
    <property type="match status" value="1"/>
</dbReference>
<feature type="domain" description="HECT" evidence="8">
    <location>
        <begin position="478"/>
        <end position="820"/>
    </location>
</feature>
<dbReference type="EMBL" id="OZ075137">
    <property type="protein sequence ID" value="CAL5005418.1"/>
    <property type="molecule type" value="Genomic_DNA"/>
</dbReference>